<evidence type="ECO:0000259" key="3">
    <source>
        <dbReference type="PROSITE" id="PS50089"/>
    </source>
</evidence>
<evidence type="ECO:0000313" key="5">
    <source>
        <dbReference type="Proteomes" id="UP000324897"/>
    </source>
</evidence>
<keyword evidence="5" id="KW-1185">Reference proteome</keyword>
<dbReference type="GO" id="GO:0006511">
    <property type="term" value="P:ubiquitin-dependent protein catabolic process"/>
    <property type="evidence" value="ECO:0007669"/>
    <property type="project" value="TreeGrafter"/>
</dbReference>
<name>A0A5J9WRC3_9POAL</name>
<evidence type="ECO:0000256" key="2">
    <source>
        <dbReference type="SAM" id="MobiDB-lite"/>
    </source>
</evidence>
<reference evidence="4 5" key="1">
    <citation type="journal article" date="2019" name="Sci. Rep.">
        <title>A high-quality genome of Eragrostis curvula grass provides insights into Poaceae evolution and supports new strategies to enhance forage quality.</title>
        <authorList>
            <person name="Carballo J."/>
            <person name="Santos B.A.C.M."/>
            <person name="Zappacosta D."/>
            <person name="Garbus I."/>
            <person name="Selva J.P."/>
            <person name="Gallo C.A."/>
            <person name="Diaz A."/>
            <person name="Albertini E."/>
            <person name="Caccamo M."/>
            <person name="Echenique V."/>
        </authorList>
    </citation>
    <scope>NUCLEOTIDE SEQUENCE [LARGE SCALE GENOMIC DNA]</scope>
    <source>
        <strain evidence="5">cv. Victoria</strain>
        <tissue evidence="4">Leaf</tissue>
    </source>
</reference>
<sequence length="208" mass="23670">ESVGFLQTEQETTSSHRSSIHPSIDREEGMNGRELPSRSRRHATEEEEFERHDIVVDGRSYVVSRRRRRRFPDDDDDTYNNNNNNSRDSPVLLRQHYTIQDPPSKRARVLITDDAIHRGLRAVTPGSAQLLQTACAVCLGDFDADDDKLISAMPCAHAFHEQCIFPWLRSNAVCPLCRRPLLPPPPTTQEEDQDQDQTAFNVPAPEDP</sequence>
<dbReference type="EMBL" id="RWGY01000002">
    <property type="protein sequence ID" value="TVU50698.1"/>
    <property type="molecule type" value="Genomic_DNA"/>
</dbReference>
<dbReference type="InterPro" id="IPR051826">
    <property type="entry name" value="E3_ubiquitin-ligase_domain"/>
</dbReference>
<feature type="compositionally biased region" description="Polar residues" evidence="2">
    <location>
        <begin position="1"/>
        <end position="21"/>
    </location>
</feature>
<dbReference type="InterPro" id="IPR001841">
    <property type="entry name" value="Znf_RING"/>
</dbReference>
<comment type="caution">
    <text evidence="4">The sequence shown here is derived from an EMBL/GenBank/DDBJ whole genome shotgun (WGS) entry which is preliminary data.</text>
</comment>
<protein>
    <recommendedName>
        <fullName evidence="3">RING-type domain-containing protein</fullName>
    </recommendedName>
</protein>
<dbReference type="PROSITE" id="PS50089">
    <property type="entry name" value="ZF_RING_2"/>
    <property type="match status" value="1"/>
</dbReference>
<feature type="compositionally biased region" description="Basic and acidic residues" evidence="2">
    <location>
        <begin position="23"/>
        <end position="37"/>
    </location>
</feature>
<dbReference type="AlphaFoldDB" id="A0A5J9WRC3"/>
<keyword evidence="1" id="KW-0862">Zinc</keyword>
<dbReference type="PANTHER" id="PTHR22765:SF434">
    <property type="entry name" value="GB|AAD18119.1-RELATED"/>
    <property type="match status" value="1"/>
</dbReference>
<keyword evidence="1" id="KW-0863">Zinc-finger</keyword>
<feature type="non-terminal residue" evidence="4">
    <location>
        <position position="1"/>
    </location>
</feature>
<dbReference type="GO" id="GO:0008270">
    <property type="term" value="F:zinc ion binding"/>
    <property type="evidence" value="ECO:0007669"/>
    <property type="project" value="UniProtKB-KW"/>
</dbReference>
<dbReference type="SUPFAM" id="SSF57850">
    <property type="entry name" value="RING/U-box"/>
    <property type="match status" value="1"/>
</dbReference>
<feature type="region of interest" description="Disordered" evidence="2">
    <location>
        <begin position="1"/>
        <end position="48"/>
    </location>
</feature>
<evidence type="ECO:0000313" key="4">
    <source>
        <dbReference type="EMBL" id="TVU50698.1"/>
    </source>
</evidence>
<proteinExistence type="predicted"/>
<dbReference type="Proteomes" id="UP000324897">
    <property type="component" value="Chromosome 6"/>
</dbReference>
<dbReference type="Gene3D" id="3.30.40.10">
    <property type="entry name" value="Zinc/RING finger domain, C3HC4 (zinc finger)"/>
    <property type="match status" value="1"/>
</dbReference>
<organism evidence="4 5">
    <name type="scientific">Eragrostis curvula</name>
    <name type="common">weeping love grass</name>
    <dbReference type="NCBI Taxonomy" id="38414"/>
    <lineage>
        <taxon>Eukaryota</taxon>
        <taxon>Viridiplantae</taxon>
        <taxon>Streptophyta</taxon>
        <taxon>Embryophyta</taxon>
        <taxon>Tracheophyta</taxon>
        <taxon>Spermatophyta</taxon>
        <taxon>Magnoliopsida</taxon>
        <taxon>Liliopsida</taxon>
        <taxon>Poales</taxon>
        <taxon>Poaceae</taxon>
        <taxon>PACMAD clade</taxon>
        <taxon>Chloridoideae</taxon>
        <taxon>Eragrostideae</taxon>
        <taxon>Eragrostidinae</taxon>
        <taxon>Eragrostis</taxon>
    </lineage>
</organism>
<dbReference type="SMART" id="SM00184">
    <property type="entry name" value="RING"/>
    <property type="match status" value="1"/>
</dbReference>
<accession>A0A5J9WRC3</accession>
<dbReference type="PANTHER" id="PTHR22765">
    <property type="entry name" value="RING FINGER AND PROTEASE ASSOCIATED DOMAIN-CONTAINING"/>
    <property type="match status" value="1"/>
</dbReference>
<dbReference type="Gramene" id="TVU50698">
    <property type="protein sequence ID" value="TVU50698"/>
    <property type="gene ID" value="EJB05_02078"/>
</dbReference>
<feature type="region of interest" description="Disordered" evidence="2">
    <location>
        <begin position="71"/>
        <end position="90"/>
    </location>
</feature>
<feature type="region of interest" description="Disordered" evidence="2">
    <location>
        <begin position="183"/>
        <end position="208"/>
    </location>
</feature>
<feature type="compositionally biased region" description="Low complexity" evidence="2">
    <location>
        <begin position="79"/>
        <end position="89"/>
    </location>
</feature>
<dbReference type="Pfam" id="PF13639">
    <property type="entry name" value="zf-RING_2"/>
    <property type="match status" value="1"/>
</dbReference>
<dbReference type="OrthoDB" id="21204at2759"/>
<feature type="domain" description="RING-type" evidence="3">
    <location>
        <begin position="135"/>
        <end position="178"/>
    </location>
</feature>
<dbReference type="InterPro" id="IPR013083">
    <property type="entry name" value="Znf_RING/FYVE/PHD"/>
</dbReference>
<gene>
    <name evidence="4" type="ORF">EJB05_02078</name>
</gene>
<keyword evidence="1" id="KW-0479">Metal-binding</keyword>
<dbReference type="GO" id="GO:0061630">
    <property type="term" value="F:ubiquitin protein ligase activity"/>
    <property type="evidence" value="ECO:0007669"/>
    <property type="project" value="TreeGrafter"/>
</dbReference>
<evidence type="ECO:0000256" key="1">
    <source>
        <dbReference type="PROSITE-ProRule" id="PRU00175"/>
    </source>
</evidence>